<feature type="coiled-coil region" evidence="9">
    <location>
        <begin position="183"/>
        <end position="273"/>
    </location>
</feature>
<dbReference type="GO" id="GO:0007274">
    <property type="term" value="P:neuromuscular synaptic transmission"/>
    <property type="evidence" value="ECO:0007669"/>
    <property type="project" value="TreeGrafter"/>
</dbReference>
<dbReference type="Proteomes" id="UP000887565">
    <property type="component" value="Unplaced"/>
</dbReference>
<protein>
    <submittedName>
        <fullName evidence="11">Uncharacterized protein</fullName>
    </submittedName>
</protein>
<dbReference type="OMA" id="REMIIMK"/>
<dbReference type="GO" id="GO:0048788">
    <property type="term" value="C:cytoskeleton of presynaptic active zone"/>
    <property type="evidence" value="ECO:0007669"/>
    <property type="project" value="TreeGrafter"/>
</dbReference>
<accession>A0A915IYH0</accession>
<proteinExistence type="predicted"/>
<dbReference type="PANTHER" id="PTHR18861">
    <property type="entry name" value="ELKS/RAB6-INTERACTING/CAST PROTEIN"/>
    <property type="match status" value="1"/>
</dbReference>
<evidence type="ECO:0000256" key="9">
    <source>
        <dbReference type="SAM" id="Coils"/>
    </source>
</evidence>
<evidence type="ECO:0000313" key="11">
    <source>
        <dbReference type="WBParaSite" id="nRc.2.0.1.t19256-RA"/>
    </source>
</evidence>
<evidence type="ECO:0000313" key="10">
    <source>
        <dbReference type="Proteomes" id="UP000887565"/>
    </source>
</evidence>
<comment type="subcellular location">
    <subcellularLocation>
        <location evidence="1">Cytoplasm</location>
        <location evidence="1">Cytoskeleton</location>
    </subcellularLocation>
    <subcellularLocation>
        <location evidence="8">Presynapse</location>
    </subcellularLocation>
</comment>
<dbReference type="WBParaSite" id="nRc.2.0.1.t19256-RA">
    <property type="protein sequence ID" value="nRc.2.0.1.t19256-RA"/>
    <property type="gene ID" value="nRc.2.0.1.g19256"/>
</dbReference>
<dbReference type="InterPro" id="IPR019323">
    <property type="entry name" value="ELKS/CAST"/>
</dbReference>
<dbReference type="AlphaFoldDB" id="A0A915IYH0"/>
<evidence type="ECO:0000256" key="4">
    <source>
        <dbReference type="ARBA" id="ARBA00023018"/>
    </source>
</evidence>
<keyword evidence="6" id="KW-0206">Cytoskeleton</keyword>
<evidence type="ECO:0000256" key="1">
    <source>
        <dbReference type="ARBA" id="ARBA00004245"/>
    </source>
</evidence>
<evidence type="ECO:0000256" key="7">
    <source>
        <dbReference type="ARBA" id="ARBA00023273"/>
    </source>
</evidence>
<keyword evidence="2" id="KW-0963">Cytoplasm</keyword>
<organism evidence="10 11">
    <name type="scientific">Romanomermis culicivorax</name>
    <name type="common">Nematode worm</name>
    <dbReference type="NCBI Taxonomy" id="13658"/>
    <lineage>
        <taxon>Eukaryota</taxon>
        <taxon>Metazoa</taxon>
        <taxon>Ecdysozoa</taxon>
        <taxon>Nematoda</taxon>
        <taxon>Enoplea</taxon>
        <taxon>Dorylaimia</taxon>
        <taxon>Mermithida</taxon>
        <taxon>Mermithoidea</taxon>
        <taxon>Mermithidae</taxon>
        <taxon>Romanomermis</taxon>
    </lineage>
</organism>
<name>A0A915IYH0_ROMCU</name>
<dbReference type="GO" id="GO:0048167">
    <property type="term" value="P:regulation of synaptic plasticity"/>
    <property type="evidence" value="ECO:0007669"/>
    <property type="project" value="TreeGrafter"/>
</dbReference>
<keyword evidence="4" id="KW-0770">Synapse</keyword>
<feature type="coiled-coil region" evidence="9">
    <location>
        <begin position="300"/>
        <end position="384"/>
    </location>
</feature>
<keyword evidence="5 9" id="KW-0175">Coiled coil</keyword>
<keyword evidence="7" id="KW-0966">Cell projection</keyword>
<evidence type="ECO:0000256" key="3">
    <source>
        <dbReference type="ARBA" id="ARBA00022553"/>
    </source>
</evidence>
<keyword evidence="3" id="KW-0597">Phosphoprotein</keyword>
<dbReference type="GO" id="GO:0098882">
    <property type="term" value="F:structural constituent of presynaptic active zone"/>
    <property type="evidence" value="ECO:0007669"/>
    <property type="project" value="TreeGrafter"/>
</dbReference>
<evidence type="ECO:0000256" key="8">
    <source>
        <dbReference type="ARBA" id="ARBA00034106"/>
    </source>
</evidence>
<reference evidence="11" key="1">
    <citation type="submission" date="2022-11" db="UniProtKB">
        <authorList>
            <consortium name="WormBaseParasite"/>
        </authorList>
    </citation>
    <scope>IDENTIFICATION</scope>
</reference>
<keyword evidence="10" id="KW-1185">Reference proteome</keyword>
<evidence type="ECO:0000256" key="2">
    <source>
        <dbReference type="ARBA" id="ARBA00022490"/>
    </source>
</evidence>
<sequence>MKKVLIYSQSLVRNRPIGNLLHRKFAQFVIAHMGIAQFGIAYMGIAQLSCSTLTTRSASSSVNKLPVFLNFDPYKVDDLSYLQRNYENLLREYEGLQDKMTTTTTSIKSFWSPELKKERMLRKEETSKCFSLQEQLKSSSQENRKQSSIIEQLQNSCLNSQLPCHSNMVIATTVDHDIILAERNRLMHEALIASDRINDLEAELADLRLIACKKAVPNIGPQAELDVARCRIQDLETRCRHLESIIDLKDQDLSILRNECLNASEKFQELEKRSSIESGSSSTEDQQNFQTLIDSKNLLIEHQNQRLSLYEEEIKRLKAKVCKERFVNDNELDETSSTKINLELKVTNLQKEKEQMSDQFSHIKTQNDDKLRRLSSELDGLREEVIRRHSDKSLFDNKELNEMRSSIETLQKEIIDRQFGKAEHTQFLYPPFCAFSVSDLGRYLNFRRVLVESEFLTFCVVLSLY</sequence>
<evidence type="ECO:0000256" key="6">
    <source>
        <dbReference type="ARBA" id="ARBA00023212"/>
    </source>
</evidence>
<dbReference type="Pfam" id="PF10174">
    <property type="entry name" value="Cast"/>
    <property type="match status" value="1"/>
</dbReference>
<evidence type="ECO:0000256" key="5">
    <source>
        <dbReference type="ARBA" id="ARBA00023054"/>
    </source>
</evidence>
<dbReference type="GO" id="GO:0030424">
    <property type="term" value="C:axon"/>
    <property type="evidence" value="ECO:0007669"/>
    <property type="project" value="UniProtKB-SubCell"/>
</dbReference>
<dbReference type="PANTHER" id="PTHR18861:SF0">
    <property type="entry name" value="BRUCHPILOT, ISOFORM J"/>
    <property type="match status" value="1"/>
</dbReference>